<dbReference type="InterPro" id="IPR011989">
    <property type="entry name" value="ARM-like"/>
</dbReference>
<dbReference type="Gene3D" id="1.25.40.150">
    <property type="entry name" value="V-type ATPase, subunit H, C-terminal domain"/>
    <property type="match status" value="1"/>
</dbReference>
<evidence type="ECO:0000256" key="5">
    <source>
        <dbReference type="ARBA" id="ARBA00046225"/>
    </source>
</evidence>
<dbReference type="InterPro" id="IPR016024">
    <property type="entry name" value="ARM-type_fold"/>
</dbReference>
<evidence type="ECO:0000259" key="6">
    <source>
        <dbReference type="Pfam" id="PF11698"/>
    </source>
</evidence>
<dbReference type="GO" id="GO:0005765">
    <property type="term" value="C:lysosomal membrane"/>
    <property type="evidence" value="ECO:0007669"/>
    <property type="project" value="TreeGrafter"/>
</dbReference>
<dbReference type="AlphaFoldDB" id="A0AAE1BIR5"/>
<proteinExistence type="inferred from homology"/>
<protein>
    <recommendedName>
        <fullName evidence="6">ATPase V1 complex subunit H C-terminal domain-containing protein</fullName>
    </recommendedName>
</protein>
<dbReference type="InterPro" id="IPR038497">
    <property type="entry name" value="ATPase_V1-cplx_hsu_C_sf"/>
</dbReference>
<dbReference type="GO" id="GO:0046961">
    <property type="term" value="F:proton-transporting ATPase activity, rotational mechanism"/>
    <property type="evidence" value="ECO:0007669"/>
    <property type="project" value="InterPro"/>
</dbReference>
<reference evidence="7" key="1">
    <citation type="submission" date="2023-10" db="EMBL/GenBank/DDBJ databases">
        <title>Genome assemblies of two species of porcelain crab, Petrolisthes cinctipes and Petrolisthes manimaculis (Anomura: Porcellanidae).</title>
        <authorList>
            <person name="Angst P."/>
        </authorList>
    </citation>
    <scope>NUCLEOTIDE SEQUENCE</scope>
    <source>
        <strain evidence="7">PB745_01</strain>
        <tissue evidence="7">Gill</tissue>
    </source>
</reference>
<organism evidence="7 8">
    <name type="scientific">Petrolisthes cinctipes</name>
    <name type="common">Flat porcelain crab</name>
    <dbReference type="NCBI Taxonomy" id="88211"/>
    <lineage>
        <taxon>Eukaryota</taxon>
        <taxon>Metazoa</taxon>
        <taxon>Ecdysozoa</taxon>
        <taxon>Arthropoda</taxon>
        <taxon>Crustacea</taxon>
        <taxon>Multicrustacea</taxon>
        <taxon>Malacostraca</taxon>
        <taxon>Eumalacostraca</taxon>
        <taxon>Eucarida</taxon>
        <taxon>Decapoda</taxon>
        <taxon>Pleocyemata</taxon>
        <taxon>Anomura</taxon>
        <taxon>Galatheoidea</taxon>
        <taxon>Porcellanidae</taxon>
        <taxon>Petrolisthes</taxon>
    </lineage>
</organism>
<evidence type="ECO:0000256" key="4">
    <source>
        <dbReference type="ARBA" id="ARBA00023065"/>
    </source>
</evidence>
<comment type="caution">
    <text evidence="7">The sequence shown here is derived from an EMBL/GenBank/DDBJ whole genome shotgun (WGS) entry which is preliminary data.</text>
</comment>
<dbReference type="GO" id="GO:0000221">
    <property type="term" value="C:vacuolar proton-transporting V-type ATPase, V1 domain"/>
    <property type="evidence" value="ECO:0007669"/>
    <property type="project" value="InterPro"/>
</dbReference>
<evidence type="ECO:0000256" key="2">
    <source>
        <dbReference type="ARBA" id="ARBA00022448"/>
    </source>
</evidence>
<keyword evidence="4" id="KW-0406">Ion transport</keyword>
<dbReference type="Proteomes" id="UP001286313">
    <property type="component" value="Unassembled WGS sequence"/>
</dbReference>
<dbReference type="InterPro" id="IPR011987">
    <property type="entry name" value="ATPase_V1-cplx_hsu_C"/>
</dbReference>
<sequence>MTYDTTIAEQMNRYSVIPSLADILRESVKEKVTRIVLAVFRNLIVKPQDPQIARENCIQMVQCKVMEQLVKLTQKDYQHDEDIYNNIKYLTVKLQNTVQYLCSFEYYSSEVKSGRMEWSPVHKSEKFWRENADRLNDDNYELLKILIRLLHSSKDSLVLSVACHDLGQYVSHYILGRRVLETLKVKEELLLLLSHPNPNVKHQALHTI</sequence>
<keyword evidence="8" id="KW-1185">Reference proteome</keyword>
<dbReference type="InterPro" id="IPR004908">
    <property type="entry name" value="ATPase_V1-cplx_hsu"/>
</dbReference>
<dbReference type="Pfam" id="PF11698">
    <property type="entry name" value="V-ATPase_H_C"/>
    <property type="match status" value="1"/>
</dbReference>
<dbReference type="PANTHER" id="PTHR10698">
    <property type="entry name" value="V-TYPE PROTON ATPASE SUBUNIT H"/>
    <property type="match status" value="1"/>
</dbReference>
<gene>
    <name evidence="7" type="ORF">Pcinc_042219</name>
</gene>
<dbReference type="PANTHER" id="PTHR10698:SF0">
    <property type="entry name" value="V-TYPE PROTON ATPASE SUBUNIT H"/>
    <property type="match status" value="1"/>
</dbReference>
<dbReference type="EMBL" id="JAWQEG010008046">
    <property type="protein sequence ID" value="KAK3851108.1"/>
    <property type="molecule type" value="Genomic_DNA"/>
</dbReference>
<comment type="function">
    <text evidence="5">Subunit of the V1 complex of vacuolar(H+)-ATPase (V-ATPase), a multisubunit enzyme composed of a peripheral complex (V1) that hydrolyzes ATP and a membrane integral complex (V0) that translocates protons. V-ATPase is responsible for acidifying and maintaining the pH of intracellular compartments and in some cell types, is targeted to the plasma membrane, where it is responsible for acidifying the extracellular environment. Subunit H is essential for V-ATPase activity, but not for the assembly of the complex.</text>
</comment>
<dbReference type="Gene3D" id="1.25.10.10">
    <property type="entry name" value="Leucine-rich Repeat Variant"/>
    <property type="match status" value="1"/>
</dbReference>
<comment type="similarity">
    <text evidence="1">Belongs to the V-ATPase H subunit family.</text>
</comment>
<evidence type="ECO:0000256" key="1">
    <source>
        <dbReference type="ARBA" id="ARBA00008613"/>
    </source>
</evidence>
<accession>A0AAE1BIR5</accession>
<name>A0AAE1BIR5_PETCI</name>
<evidence type="ECO:0000256" key="3">
    <source>
        <dbReference type="ARBA" id="ARBA00022781"/>
    </source>
</evidence>
<dbReference type="Pfam" id="PF03224">
    <property type="entry name" value="V-ATPase_H_N"/>
    <property type="match status" value="1"/>
</dbReference>
<keyword evidence="2" id="KW-0813">Transport</keyword>
<dbReference type="SUPFAM" id="SSF48371">
    <property type="entry name" value="ARM repeat"/>
    <property type="match status" value="1"/>
</dbReference>
<feature type="domain" description="ATPase V1 complex subunit H C-terminal" evidence="6">
    <location>
        <begin position="101"/>
        <end position="208"/>
    </location>
</feature>
<evidence type="ECO:0000313" key="8">
    <source>
        <dbReference type="Proteomes" id="UP001286313"/>
    </source>
</evidence>
<keyword evidence="3" id="KW-0375">Hydrogen ion transport</keyword>
<evidence type="ECO:0000313" key="7">
    <source>
        <dbReference type="EMBL" id="KAK3851108.1"/>
    </source>
</evidence>